<dbReference type="Gene3D" id="3.30.70.260">
    <property type="match status" value="1"/>
</dbReference>
<accession>A0A835T0D2</accession>
<organism evidence="1 2">
    <name type="scientific">Chlamydomonas schloesseri</name>
    <dbReference type="NCBI Taxonomy" id="2026947"/>
    <lineage>
        <taxon>Eukaryota</taxon>
        <taxon>Viridiplantae</taxon>
        <taxon>Chlorophyta</taxon>
        <taxon>core chlorophytes</taxon>
        <taxon>Chlorophyceae</taxon>
        <taxon>CS clade</taxon>
        <taxon>Chlamydomonadales</taxon>
        <taxon>Chlamydomonadaceae</taxon>
        <taxon>Chlamydomonas</taxon>
    </lineage>
</organism>
<dbReference type="AlphaFoldDB" id="A0A835T0D2"/>
<evidence type="ECO:0000313" key="1">
    <source>
        <dbReference type="EMBL" id="KAG2435001.1"/>
    </source>
</evidence>
<dbReference type="InterPro" id="IPR027471">
    <property type="entry name" value="YbeD-like_sf"/>
</dbReference>
<keyword evidence="2" id="KW-1185">Reference proteome</keyword>
<proteinExistence type="predicted"/>
<gene>
    <name evidence="1" type="ORF">HYH02_011999</name>
</gene>
<dbReference type="PANTHER" id="PTHR34782:SF1">
    <property type="entry name" value="PHOSPHORIBOSYLFORMYLGLYCINAMIDINE SYNTHASE"/>
    <property type="match status" value="1"/>
</dbReference>
<evidence type="ECO:0000313" key="2">
    <source>
        <dbReference type="Proteomes" id="UP000613740"/>
    </source>
</evidence>
<comment type="caution">
    <text evidence="1">The sequence shown here is derived from an EMBL/GenBank/DDBJ whole genome shotgun (WGS) entry which is preliminary data.</text>
</comment>
<protein>
    <submittedName>
        <fullName evidence="1">Uncharacterized protein</fullName>
    </submittedName>
</protein>
<dbReference type="Pfam" id="PF04359">
    <property type="entry name" value="DUF493"/>
    <property type="match status" value="1"/>
</dbReference>
<dbReference type="EMBL" id="JAEHOD010000054">
    <property type="protein sequence ID" value="KAG2435001.1"/>
    <property type="molecule type" value="Genomic_DNA"/>
</dbReference>
<dbReference type="Proteomes" id="UP000613740">
    <property type="component" value="Unassembled WGS sequence"/>
</dbReference>
<dbReference type="OrthoDB" id="533321at2759"/>
<reference evidence="1" key="1">
    <citation type="journal article" date="2020" name="bioRxiv">
        <title>Comparative genomics of Chlamydomonas.</title>
        <authorList>
            <person name="Craig R.J."/>
            <person name="Hasan A.R."/>
            <person name="Ness R.W."/>
            <person name="Keightley P.D."/>
        </authorList>
    </citation>
    <scope>NUCLEOTIDE SEQUENCE</scope>
    <source>
        <strain evidence="1">CCAP 11/173</strain>
    </source>
</reference>
<name>A0A835T0D2_9CHLO</name>
<dbReference type="InterPro" id="IPR007454">
    <property type="entry name" value="UPF0250_YbeD-like"/>
</dbReference>
<sequence length="178" mass="19243">MSCIASSRGLSARTCNSAPRSSGRARRAVLAPCRASLGQPESLDEESPKPQSTAEAITRSLTELSGSSGRVSLGSNLLLCAKGEEEWRRLSKKVYGDKFPIQRSFTAVGTGGQDFKQAMVAAVESVVGYVHTECVAEKHSSARKYISVTVGPVWVENGDQIVAIYQKMKDDTRARYLI</sequence>
<dbReference type="SUPFAM" id="SSF117991">
    <property type="entry name" value="YbeD/HP0495-like"/>
    <property type="match status" value="1"/>
</dbReference>
<dbReference type="PANTHER" id="PTHR34782">
    <property type="entry name" value="PHOSPHORIBOSYLFORMYLGLYCINAMIDINE SYNTHASE"/>
    <property type="match status" value="1"/>
</dbReference>